<dbReference type="PANTHER" id="PTHR43677:SF3">
    <property type="entry name" value="PROSTAGLANDIN REDUCTASE 3"/>
    <property type="match status" value="1"/>
</dbReference>
<dbReference type="PROSITE" id="PS01162">
    <property type="entry name" value="QOR_ZETA_CRYSTAL"/>
    <property type="match status" value="1"/>
</dbReference>
<organism evidence="2 3">
    <name type="scientific">Phytophthora rubi</name>
    <dbReference type="NCBI Taxonomy" id="129364"/>
    <lineage>
        <taxon>Eukaryota</taxon>
        <taxon>Sar</taxon>
        <taxon>Stramenopiles</taxon>
        <taxon>Oomycota</taxon>
        <taxon>Peronosporomycetes</taxon>
        <taxon>Peronosporales</taxon>
        <taxon>Peronosporaceae</taxon>
        <taxon>Phytophthora</taxon>
    </lineage>
</organism>
<sequence>MPSYKRLEVHTKTTDFRAATRLVEEPELPKASANSVVVKNHYVGINATDVNVTDGAYTGSLPPPFGCGLDAVGVVLDVGEGVTDVKVGDAIAYRKLGAFAEYNEVDMAMVVKVGELKSNETVLVTAAAGGTGQFVVQLAKLAGNHVFCFSVRYIDVT</sequence>
<dbReference type="SUPFAM" id="SSF50129">
    <property type="entry name" value="GroES-like"/>
    <property type="match status" value="1"/>
</dbReference>
<dbReference type="InterPro" id="IPR051397">
    <property type="entry name" value="Zn-ADH-like_protein"/>
</dbReference>
<protein>
    <recommendedName>
        <fullName evidence="1">Alcohol dehydrogenase-like N-terminal domain-containing protein</fullName>
    </recommendedName>
</protein>
<dbReference type="Proteomes" id="UP000429607">
    <property type="component" value="Unassembled WGS sequence"/>
</dbReference>
<dbReference type="SUPFAM" id="SSF51735">
    <property type="entry name" value="NAD(P)-binding Rossmann-fold domains"/>
    <property type="match status" value="1"/>
</dbReference>
<dbReference type="GO" id="GO:0016491">
    <property type="term" value="F:oxidoreductase activity"/>
    <property type="evidence" value="ECO:0007669"/>
    <property type="project" value="InterPro"/>
</dbReference>
<accession>A0A6A3KDF6</accession>
<reference evidence="2 3" key="1">
    <citation type="submission" date="2018-09" db="EMBL/GenBank/DDBJ databases">
        <title>Genomic investigation of the strawberry pathogen Phytophthora fragariae indicates pathogenicity is determined by transcriptional variation in three key races.</title>
        <authorList>
            <person name="Adams T.M."/>
            <person name="Armitage A.D."/>
            <person name="Sobczyk M.K."/>
            <person name="Bates H.J."/>
            <person name="Dunwell J.M."/>
            <person name="Nellist C.F."/>
            <person name="Harrison R.J."/>
        </authorList>
    </citation>
    <scope>NUCLEOTIDE SEQUENCE [LARGE SCALE GENOMIC DNA]</scope>
    <source>
        <strain evidence="2 3">SCRP249</strain>
    </source>
</reference>
<gene>
    <name evidence="2" type="ORF">PR001_g17550</name>
</gene>
<proteinExistence type="predicted"/>
<dbReference type="PANTHER" id="PTHR43677">
    <property type="entry name" value="SHORT-CHAIN DEHYDROGENASE/REDUCTASE"/>
    <property type="match status" value="1"/>
</dbReference>
<name>A0A6A3KDF6_9STRA</name>
<dbReference type="EMBL" id="QXFV01001472">
    <property type="protein sequence ID" value="KAE9005069.1"/>
    <property type="molecule type" value="Genomic_DNA"/>
</dbReference>
<dbReference type="Pfam" id="PF08240">
    <property type="entry name" value="ADH_N"/>
    <property type="match status" value="1"/>
</dbReference>
<dbReference type="InterPro" id="IPR011032">
    <property type="entry name" value="GroES-like_sf"/>
</dbReference>
<dbReference type="GO" id="GO:0005739">
    <property type="term" value="C:mitochondrion"/>
    <property type="evidence" value="ECO:0007669"/>
    <property type="project" value="TreeGrafter"/>
</dbReference>
<dbReference type="GO" id="GO:0008270">
    <property type="term" value="F:zinc ion binding"/>
    <property type="evidence" value="ECO:0007669"/>
    <property type="project" value="InterPro"/>
</dbReference>
<evidence type="ECO:0000313" key="2">
    <source>
        <dbReference type="EMBL" id="KAE9005069.1"/>
    </source>
</evidence>
<feature type="domain" description="Alcohol dehydrogenase-like N-terminal" evidence="1">
    <location>
        <begin position="33"/>
        <end position="113"/>
    </location>
</feature>
<evidence type="ECO:0000313" key="3">
    <source>
        <dbReference type="Proteomes" id="UP000429607"/>
    </source>
</evidence>
<dbReference type="Gene3D" id="3.90.180.10">
    <property type="entry name" value="Medium-chain alcohol dehydrogenases, catalytic domain"/>
    <property type="match status" value="1"/>
</dbReference>
<dbReference type="AlphaFoldDB" id="A0A6A3KDF6"/>
<dbReference type="InterPro" id="IPR002364">
    <property type="entry name" value="Quin_OxRdtase/zeta-crystal_CS"/>
</dbReference>
<evidence type="ECO:0000259" key="1">
    <source>
        <dbReference type="Pfam" id="PF08240"/>
    </source>
</evidence>
<dbReference type="Gene3D" id="3.40.50.720">
    <property type="entry name" value="NAD(P)-binding Rossmann-like Domain"/>
    <property type="match status" value="1"/>
</dbReference>
<comment type="caution">
    <text evidence="2">The sequence shown here is derived from an EMBL/GenBank/DDBJ whole genome shotgun (WGS) entry which is preliminary data.</text>
</comment>
<dbReference type="InterPro" id="IPR013154">
    <property type="entry name" value="ADH-like_N"/>
</dbReference>
<dbReference type="InterPro" id="IPR036291">
    <property type="entry name" value="NAD(P)-bd_dom_sf"/>
</dbReference>